<name>A0A0U5L4Z4_9GAMM</name>
<dbReference type="STRING" id="1619313.EM595_3271"/>
<evidence type="ECO:0000313" key="3">
    <source>
        <dbReference type="EMBL" id="CUU25502.1"/>
    </source>
</evidence>
<feature type="domain" description="TadE-like" evidence="2">
    <location>
        <begin position="14"/>
        <end position="54"/>
    </location>
</feature>
<evidence type="ECO:0000259" key="2">
    <source>
        <dbReference type="Pfam" id="PF07811"/>
    </source>
</evidence>
<evidence type="ECO:0000313" key="4">
    <source>
        <dbReference type="Proteomes" id="UP000059419"/>
    </source>
</evidence>
<dbReference type="PATRIC" id="fig|1619313.3.peg.3394"/>
<gene>
    <name evidence="3" type="ORF">EM595_3271</name>
</gene>
<proteinExistence type="predicted"/>
<dbReference type="KEGG" id="ege:EM595_3271"/>
<dbReference type="GeneID" id="84611757"/>
<dbReference type="OrthoDB" id="6555614at2"/>
<keyword evidence="4" id="KW-1185">Reference proteome</keyword>
<evidence type="ECO:0000256" key="1">
    <source>
        <dbReference type="SAM" id="Phobius"/>
    </source>
</evidence>
<keyword evidence="1" id="KW-0812">Transmembrane</keyword>
<dbReference type="InterPro" id="IPR012495">
    <property type="entry name" value="TadE-like_dom"/>
</dbReference>
<dbReference type="AlphaFoldDB" id="A0A0U5L4Z4"/>
<keyword evidence="1" id="KW-0472">Membrane</keyword>
<dbReference type="EMBL" id="LN907827">
    <property type="protein sequence ID" value="CUU25502.1"/>
    <property type="molecule type" value="Genomic_DNA"/>
</dbReference>
<dbReference type="Proteomes" id="UP000059419">
    <property type="component" value="Chromosome 1"/>
</dbReference>
<accession>A0A0U5L4Z4</accession>
<dbReference type="RefSeq" id="WP_067434465.1">
    <property type="nucleotide sequence ID" value="NZ_CP072598.1"/>
</dbReference>
<feature type="transmembrane region" description="Helical" evidence="1">
    <location>
        <begin position="12"/>
        <end position="34"/>
    </location>
</feature>
<keyword evidence="1" id="KW-1133">Transmembrane helix</keyword>
<dbReference type="Pfam" id="PF07811">
    <property type="entry name" value="TadE"/>
    <property type="match status" value="1"/>
</dbReference>
<organism evidence="3 4">
    <name type="scientific">Duffyella gerundensis</name>
    <dbReference type="NCBI Taxonomy" id="1619313"/>
    <lineage>
        <taxon>Bacteria</taxon>
        <taxon>Pseudomonadati</taxon>
        <taxon>Pseudomonadota</taxon>
        <taxon>Gammaproteobacteria</taxon>
        <taxon>Enterobacterales</taxon>
        <taxon>Erwiniaceae</taxon>
        <taxon>Duffyella</taxon>
    </lineage>
</organism>
<reference evidence="4" key="1">
    <citation type="submission" date="2015-11" db="EMBL/GenBank/DDBJ databases">
        <authorList>
            <person name="Blom J."/>
        </authorList>
    </citation>
    <scope>NUCLEOTIDE SEQUENCE [LARGE SCALE GENOMIC DNA]</scope>
</reference>
<sequence length="163" mass="18727">MRSVYSFIKDRTATASIEFALTIIFFVFTVFFIAEVGRLAYVSSVIDLAVSEAAKDAKNVPSSTSGDYRTRFEDRMLRQTGALWRFLTNSDAVDISMGYASSIDEMNNSGGSSGNYRNQPIARYQVKYRYEPMFFLFPGFWADSLLNREVIFVQEYERSKFMH</sequence>
<protein>
    <submittedName>
        <fullName evidence="3">Pilus assembly protein TadE</fullName>
    </submittedName>
</protein>